<dbReference type="RefSeq" id="WP_188867889.1">
    <property type="nucleotide sequence ID" value="NZ_BMNW01000011.1"/>
</dbReference>
<proteinExistence type="predicted"/>
<organism evidence="1 2">
    <name type="scientific">Pseudomonas asuensis</name>
    <dbReference type="NCBI Taxonomy" id="1825787"/>
    <lineage>
        <taxon>Bacteria</taxon>
        <taxon>Pseudomonadati</taxon>
        <taxon>Pseudomonadota</taxon>
        <taxon>Gammaproteobacteria</taxon>
        <taxon>Pseudomonadales</taxon>
        <taxon>Pseudomonadaceae</taxon>
        <taxon>Pseudomonas</taxon>
    </lineage>
</organism>
<sequence>MATENDKDAVQRRDEALDLARRFGQSQEIHHQAWVIDQMCRVLLGDEYEAWVADAKAGEDGPDTYRWDTGIAP</sequence>
<gene>
    <name evidence="1" type="ORF">GCM10009425_39850</name>
</gene>
<protein>
    <submittedName>
        <fullName evidence="1">Uncharacterized protein</fullName>
    </submittedName>
</protein>
<dbReference type="EMBL" id="BMNW01000011">
    <property type="protein sequence ID" value="GGM25056.1"/>
    <property type="molecule type" value="Genomic_DNA"/>
</dbReference>
<reference evidence="2" key="1">
    <citation type="journal article" date="2019" name="Int. J. Syst. Evol. Microbiol.">
        <title>The Global Catalogue of Microorganisms (GCM) 10K type strain sequencing project: providing services to taxonomists for standard genome sequencing and annotation.</title>
        <authorList>
            <consortium name="The Broad Institute Genomics Platform"/>
            <consortium name="The Broad Institute Genome Sequencing Center for Infectious Disease"/>
            <person name="Wu L."/>
            <person name="Ma J."/>
        </authorList>
    </citation>
    <scope>NUCLEOTIDE SEQUENCE [LARGE SCALE GENOMIC DNA]</scope>
    <source>
        <strain evidence="2">JCM 13501</strain>
    </source>
</reference>
<dbReference type="Proteomes" id="UP000616499">
    <property type="component" value="Unassembled WGS sequence"/>
</dbReference>
<evidence type="ECO:0000313" key="2">
    <source>
        <dbReference type="Proteomes" id="UP000616499"/>
    </source>
</evidence>
<name>A0ABQ2H142_9PSED</name>
<evidence type="ECO:0000313" key="1">
    <source>
        <dbReference type="EMBL" id="GGM25056.1"/>
    </source>
</evidence>
<accession>A0ABQ2H142</accession>
<comment type="caution">
    <text evidence="1">The sequence shown here is derived from an EMBL/GenBank/DDBJ whole genome shotgun (WGS) entry which is preliminary data.</text>
</comment>
<keyword evidence="2" id="KW-1185">Reference proteome</keyword>